<dbReference type="Gene3D" id="2.60.120.200">
    <property type="match status" value="1"/>
</dbReference>
<feature type="signal peptide" evidence="1">
    <location>
        <begin position="1"/>
        <end position="18"/>
    </location>
</feature>
<dbReference type="AlphaFoldDB" id="A0A517RGL0"/>
<evidence type="ECO:0000259" key="2">
    <source>
        <dbReference type="Pfam" id="PF21294"/>
    </source>
</evidence>
<dbReference type="PANTHER" id="PTHR40124">
    <property type="match status" value="1"/>
</dbReference>
<dbReference type="Proteomes" id="UP000317171">
    <property type="component" value="Chromosome"/>
</dbReference>
<dbReference type="PANTHER" id="PTHR40124:SF1">
    <property type="entry name" value="DISAGGREGATASE RELATED REPEAT PROTEIN"/>
    <property type="match status" value="1"/>
</dbReference>
<name>A0A517RGL0_9PLAN</name>
<dbReference type="KEGG" id="gaz:Pan241w_31090"/>
<dbReference type="InterPro" id="IPR048958">
    <property type="entry name" value="Polysacc_lyase_14"/>
</dbReference>
<dbReference type="OrthoDB" id="7552220at2"/>
<keyword evidence="1" id="KW-0732">Signal</keyword>
<dbReference type="RefSeq" id="WP_145217186.1">
    <property type="nucleotide sequence ID" value="NZ_CP036269.1"/>
</dbReference>
<accession>A0A517RGL0</accession>
<dbReference type="Pfam" id="PF21294">
    <property type="entry name" value="Polysacc_lyase_14"/>
    <property type="match status" value="1"/>
</dbReference>
<proteinExistence type="predicted"/>
<organism evidence="3 4">
    <name type="scientific">Gimesia alba</name>
    <dbReference type="NCBI Taxonomy" id="2527973"/>
    <lineage>
        <taxon>Bacteria</taxon>
        <taxon>Pseudomonadati</taxon>
        <taxon>Planctomycetota</taxon>
        <taxon>Planctomycetia</taxon>
        <taxon>Planctomycetales</taxon>
        <taxon>Planctomycetaceae</taxon>
        <taxon>Gimesia</taxon>
    </lineage>
</organism>
<evidence type="ECO:0000313" key="4">
    <source>
        <dbReference type="Proteomes" id="UP000317171"/>
    </source>
</evidence>
<evidence type="ECO:0000256" key="1">
    <source>
        <dbReference type="SAM" id="SignalP"/>
    </source>
</evidence>
<sequence precursor="true">MRVTFVLLILLNAQPAFAQEIQKVVIRPDFGVCTVKKWKRDWPGCRYEDGVREGHLSVVKTKNGAAYRVDYAVGEIGPEKGGIGWRSPIQPADTVELAYQVTFSKNFDWVKGGKLPGLCGGPESVTGGNRANGTNGFSARLMWRADGRAEAYVYHMHQPEKYGERFPFPSDFRFQQGQSVLVRLRVGMNTPGRADGSLDVWIGDASTGKFRHVIRRSNMKWRQTKEISVDSLLFQTFYGGSNKSWAPRRSCFSLLSEISTKVVDMRTRSH</sequence>
<dbReference type="EMBL" id="CP036269">
    <property type="protein sequence ID" value="QDT43014.1"/>
    <property type="molecule type" value="Genomic_DNA"/>
</dbReference>
<feature type="chain" id="PRO_5022083191" description="Polysaccharide lyase 14 domain-containing protein" evidence="1">
    <location>
        <begin position="19"/>
        <end position="270"/>
    </location>
</feature>
<protein>
    <recommendedName>
        <fullName evidence="2">Polysaccharide lyase 14 domain-containing protein</fullName>
    </recommendedName>
</protein>
<reference evidence="3 4" key="1">
    <citation type="submission" date="2019-02" db="EMBL/GenBank/DDBJ databases">
        <title>Deep-cultivation of Planctomycetes and their phenomic and genomic characterization uncovers novel biology.</title>
        <authorList>
            <person name="Wiegand S."/>
            <person name="Jogler M."/>
            <person name="Boedeker C."/>
            <person name="Pinto D."/>
            <person name="Vollmers J."/>
            <person name="Rivas-Marin E."/>
            <person name="Kohn T."/>
            <person name="Peeters S.H."/>
            <person name="Heuer A."/>
            <person name="Rast P."/>
            <person name="Oberbeckmann S."/>
            <person name="Bunk B."/>
            <person name="Jeske O."/>
            <person name="Meyerdierks A."/>
            <person name="Storesund J.E."/>
            <person name="Kallscheuer N."/>
            <person name="Luecker S."/>
            <person name="Lage O.M."/>
            <person name="Pohl T."/>
            <person name="Merkel B.J."/>
            <person name="Hornburger P."/>
            <person name="Mueller R.-W."/>
            <person name="Bruemmer F."/>
            <person name="Labrenz M."/>
            <person name="Spormann A.M."/>
            <person name="Op den Camp H."/>
            <person name="Overmann J."/>
            <person name="Amann R."/>
            <person name="Jetten M.S.M."/>
            <person name="Mascher T."/>
            <person name="Medema M.H."/>
            <person name="Devos D.P."/>
            <person name="Kaster A.-K."/>
            <person name="Ovreas L."/>
            <person name="Rohde M."/>
            <person name="Galperin M.Y."/>
            <person name="Jogler C."/>
        </authorList>
    </citation>
    <scope>NUCLEOTIDE SEQUENCE [LARGE SCALE GENOMIC DNA]</scope>
    <source>
        <strain evidence="3 4">Pan241w</strain>
    </source>
</reference>
<feature type="domain" description="Polysaccharide lyase 14" evidence="2">
    <location>
        <begin position="63"/>
        <end position="250"/>
    </location>
</feature>
<keyword evidence="4" id="KW-1185">Reference proteome</keyword>
<gene>
    <name evidence="3" type="ORF">Pan241w_31090</name>
</gene>
<evidence type="ECO:0000313" key="3">
    <source>
        <dbReference type="EMBL" id="QDT43014.1"/>
    </source>
</evidence>